<feature type="domain" description="NodB homology" evidence="1">
    <location>
        <begin position="40"/>
        <end position="184"/>
    </location>
</feature>
<protein>
    <submittedName>
        <fullName evidence="2">Polysaccharide deacetylase family protein</fullName>
    </submittedName>
</protein>
<name>A0ABW3ZS91_9BACI</name>
<gene>
    <name evidence="2" type="ORF">ACFQ4A_03300</name>
</gene>
<evidence type="ECO:0000313" key="3">
    <source>
        <dbReference type="Proteomes" id="UP001597178"/>
    </source>
</evidence>
<dbReference type="EMBL" id="JBHTNH010000003">
    <property type="protein sequence ID" value="MFD1360703.1"/>
    <property type="molecule type" value="Genomic_DNA"/>
</dbReference>
<dbReference type="RefSeq" id="WP_382397547.1">
    <property type="nucleotide sequence ID" value="NZ_JBHTNH010000003.1"/>
</dbReference>
<dbReference type="InterPro" id="IPR011330">
    <property type="entry name" value="Glyco_hydro/deAcase_b/a-brl"/>
</dbReference>
<dbReference type="InterPro" id="IPR002509">
    <property type="entry name" value="NODB_dom"/>
</dbReference>
<dbReference type="CDD" id="cd10929">
    <property type="entry name" value="CE4_u5"/>
    <property type="match status" value="1"/>
</dbReference>
<keyword evidence="3" id="KW-1185">Reference proteome</keyword>
<proteinExistence type="predicted"/>
<evidence type="ECO:0000313" key="2">
    <source>
        <dbReference type="EMBL" id="MFD1360703.1"/>
    </source>
</evidence>
<organism evidence="2 3">
    <name type="scientific">Lentibacillus salinarum</name>
    <dbReference type="NCBI Taxonomy" id="446820"/>
    <lineage>
        <taxon>Bacteria</taxon>
        <taxon>Bacillati</taxon>
        <taxon>Bacillota</taxon>
        <taxon>Bacilli</taxon>
        <taxon>Bacillales</taxon>
        <taxon>Bacillaceae</taxon>
        <taxon>Lentibacillus</taxon>
    </lineage>
</organism>
<accession>A0ABW3ZS91</accession>
<sequence>MRKKRAGTLVISLDFELFWGVHDVFEKKEYEANVKGAHEAVLTILEKFHAHQIHATWAIVGMMYFNNVNELTKSIPEQKPTYIQKYLSPYVYLAANPINDHDNCLFFAPYLIEKIQSTPKQEMATHTFSHYYTLEKGQTKEQFRTDLQLAMEISKANGSDVKSIVFPRNQINQDYLKACRKLGLLTYRGNEESWVYRLRSNERRRYLKRGLRFLDRYVNLFGHQTYTLPEVNNDMPMNIKSSRFLTPYSRRLKLLEGLRLHRIKMDMKHAAKKGEIYHLWWHPHNFGIDTKRNIKFLEELLEYFWFLKKTYAFRSRTMGELAIE</sequence>
<dbReference type="SUPFAM" id="SSF88713">
    <property type="entry name" value="Glycoside hydrolase/deacetylase"/>
    <property type="match status" value="1"/>
</dbReference>
<evidence type="ECO:0000259" key="1">
    <source>
        <dbReference type="Pfam" id="PF01522"/>
    </source>
</evidence>
<dbReference type="Gene3D" id="3.20.20.370">
    <property type="entry name" value="Glycoside hydrolase/deacetylase"/>
    <property type="match status" value="1"/>
</dbReference>
<dbReference type="Pfam" id="PF01522">
    <property type="entry name" value="Polysacc_deac_1"/>
    <property type="match status" value="1"/>
</dbReference>
<reference evidence="3" key="1">
    <citation type="journal article" date="2019" name="Int. J. Syst. Evol. Microbiol.">
        <title>The Global Catalogue of Microorganisms (GCM) 10K type strain sequencing project: providing services to taxonomists for standard genome sequencing and annotation.</title>
        <authorList>
            <consortium name="The Broad Institute Genomics Platform"/>
            <consortium name="The Broad Institute Genome Sequencing Center for Infectious Disease"/>
            <person name="Wu L."/>
            <person name="Ma J."/>
        </authorList>
    </citation>
    <scope>NUCLEOTIDE SEQUENCE [LARGE SCALE GENOMIC DNA]</scope>
    <source>
        <strain evidence="3">CCUG 54822</strain>
    </source>
</reference>
<comment type="caution">
    <text evidence="2">The sequence shown here is derived from an EMBL/GenBank/DDBJ whole genome shotgun (WGS) entry which is preliminary data.</text>
</comment>
<dbReference type="Proteomes" id="UP001597178">
    <property type="component" value="Unassembled WGS sequence"/>
</dbReference>